<feature type="chain" id="PRO_5010412762" evidence="1">
    <location>
        <begin position="20"/>
        <end position="149"/>
    </location>
</feature>
<dbReference type="EMBL" id="JAAGJP010000097">
    <property type="protein sequence ID" value="NDS69080.1"/>
    <property type="molecule type" value="Genomic_DNA"/>
</dbReference>
<dbReference type="eggNOG" id="COG4319">
    <property type="taxonomic scope" value="Bacteria"/>
</dbReference>
<reference evidence="4" key="2">
    <citation type="submission" date="2020-02" db="EMBL/GenBank/DDBJ databases">
        <title>Using affinity propagation clustering for identifying bacterial clades and subclades with whole-genome sequences of Francisella tularensis.</title>
        <authorList>
            <person name="Homeier-Bachmann T."/>
            <person name="Abdel-Glil M.Y."/>
            <person name="Hackbart A."/>
            <person name="Hotzel H."/>
            <person name="Tomaso H."/>
        </authorList>
    </citation>
    <scope>NUCLEOTIDE SEQUENCE</scope>
    <source>
        <strain evidence="4">15T0085</strain>
        <strain evidence="3">17T1429</strain>
    </source>
</reference>
<dbReference type="OMA" id="YEYCRNL"/>
<dbReference type="KEGG" id="ftz:CH68_1407"/>
<protein>
    <submittedName>
        <fullName evidence="4">Nuclear transport factor 2 family protein</fullName>
    </submittedName>
</protein>
<dbReference type="KEGG" id="ftv:CH67_1676"/>
<dbReference type="RefSeq" id="WP_003016467.1">
    <property type="nucleotide sequence ID" value="NZ_CP009693.1"/>
</dbReference>
<dbReference type="SUPFAM" id="SSF54427">
    <property type="entry name" value="NTF2-like"/>
    <property type="match status" value="1"/>
</dbReference>
<proteinExistence type="predicted"/>
<reference evidence="4" key="1">
    <citation type="submission" date="2019-08" db="EMBL/GenBank/DDBJ databases">
        <authorList>
            <person name="Busch A."/>
        </authorList>
    </citation>
    <scope>NUCLEOTIDE SEQUENCE</scope>
    <source>
        <strain evidence="4">15T0085</strain>
        <strain evidence="3">17T1429</strain>
    </source>
</reference>
<sequence length="149" mass="16876">MKKIIIVIASMLIALTANATGDCSDKSFNDIKSKARQMEQAWDSADVEKVVSFYADDFIYMSGGKPYTTKNAILKHYVDGFAANSSGKRDMGKLKLNYQYCRNLDQNYQLVILKFIWTSSDNKVASGHDLLVWHKDSKGDYEIIVDFPQ</sequence>
<keyword evidence="1" id="KW-0732">Signal</keyword>
<organism evidence="4">
    <name type="scientific">Francisella tularensis subsp. holarctica</name>
    <dbReference type="NCBI Taxonomy" id="119857"/>
    <lineage>
        <taxon>Bacteria</taxon>
        <taxon>Pseudomonadati</taxon>
        <taxon>Pseudomonadota</taxon>
        <taxon>Gammaproteobacteria</taxon>
        <taxon>Thiotrichales</taxon>
        <taxon>Francisellaceae</taxon>
        <taxon>Francisella</taxon>
    </lineage>
</organism>
<dbReference type="SMR" id="A0A0B3VP12"/>
<name>A0A0B3VP12_FRATU</name>
<dbReference type="HOGENOM" id="CLU_1737867_0_0_6"/>
<feature type="domain" description="DUF4440" evidence="2">
    <location>
        <begin position="31"/>
        <end position="90"/>
    </location>
</feature>
<gene>
    <name evidence="4" type="ORF">FWI86_08960</name>
    <name evidence="3" type="ORF">FWJ04_09315</name>
</gene>
<evidence type="ECO:0000313" key="3">
    <source>
        <dbReference type="EMBL" id="NDR89726.1"/>
    </source>
</evidence>
<evidence type="ECO:0000313" key="4">
    <source>
        <dbReference type="EMBL" id="NDS69080.1"/>
    </source>
</evidence>
<dbReference type="Pfam" id="PF14534">
    <property type="entry name" value="DUF4440"/>
    <property type="match status" value="1"/>
</dbReference>
<comment type="caution">
    <text evidence="4">The sequence shown here is derived from an EMBL/GenBank/DDBJ whole genome shotgun (WGS) entry which is preliminary data.</text>
</comment>
<dbReference type="EMBL" id="JAAGKH010000119">
    <property type="protein sequence ID" value="NDR89726.1"/>
    <property type="molecule type" value="Genomic_DNA"/>
</dbReference>
<dbReference type="AlphaFoldDB" id="A0A0B3VP12"/>
<dbReference type="InterPro" id="IPR027843">
    <property type="entry name" value="DUF4440"/>
</dbReference>
<accession>A0A0B3VP12</accession>
<dbReference type="KEGG" id="ftc:DA46_1471"/>
<evidence type="ECO:0000256" key="1">
    <source>
        <dbReference type="SAM" id="SignalP"/>
    </source>
</evidence>
<feature type="signal peptide" evidence="1">
    <location>
        <begin position="1"/>
        <end position="19"/>
    </location>
</feature>
<evidence type="ECO:0000259" key="2">
    <source>
        <dbReference type="Pfam" id="PF14534"/>
    </source>
</evidence>
<dbReference type="InterPro" id="IPR032710">
    <property type="entry name" value="NTF2-like_dom_sf"/>
</dbReference>
<dbReference type="Gene3D" id="3.10.450.50">
    <property type="match status" value="1"/>
</dbReference>